<dbReference type="RefSeq" id="WP_076602878.1">
    <property type="nucleotide sequence ID" value="NZ_FTMD01000009.1"/>
</dbReference>
<keyword evidence="1" id="KW-0472">Membrane</keyword>
<accession>A0A1N6XXM4</accession>
<name>A0A1N6XXM4_9RHOO</name>
<dbReference type="STRING" id="34027.SAMN05421829_109154"/>
<dbReference type="EMBL" id="FTMD01000009">
    <property type="protein sequence ID" value="SIR06991.1"/>
    <property type="molecule type" value="Genomic_DNA"/>
</dbReference>
<evidence type="ECO:0000313" key="2">
    <source>
        <dbReference type="EMBL" id="SIR06991.1"/>
    </source>
</evidence>
<gene>
    <name evidence="2" type="ORF">SAMN05421829_109154</name>
</gene>
<keyword evidence="3" id="KW-1185">Reference proteome</keyword>
<evidence type="ECO:0000313" key="3">
    <source>
        <dbReference type="Proteomes" id="UP000186819"/>
    </source>
</evidence>
<reference evidence="3" key="1">
    <citation type="submission" date="2017-01" db="EMBL/GenBank/DDBJ databases">
        <authorList>
            <person name="Varghese N."/>
            <person name="Submissions S."/>
        </authorList>
    </citation>
    <scope>NUCLEOTIDE SEQUENCE [LARGE SCALE GENOMIC DNA]</scope>
    <source>
        <strain evidence="3">ATCC 51758</strain>
    </source>
</reference>
<proteinExistence type="predicted"/>
<keyword evidence="1" id="KW-1133">Transmembrane helix</keyword>
<feature type="transmembrane region" description="Helical" evidence="1">
    <location>
        <begin position="53"/>
        <end position="71"/>
    </location>
</feature>
<organism evidence="2 3">
    <name type="scientific">Aromatoleum tolulyticum</name>
    <dbReference type="NCBI Taxonomy" id="34027"/>
    <lineage>
        <taxon>Bacteria</taxon>
        <taxon>Pseudomonadati</taxon>
        <taxon>Pseudomonadota</taxon>
        <taxon>Betaproteobacteria</taxon>
        <taxon>Rhodocyclales</taxon>
        <taxon>Rhodocyclaceae</taxon>
        <taxon>Aromatoleum</taxon>
    </lineage>
</organism>
<evidence type="ECO:0008006" key="4">
    <source>
        <dbReference type="Google" id="ProtNLM"/>
    </source>
</evidence>
<dbReference type="AlphaFoldDB" id="A0A1N6XXM4"/>
<sequence length="74" mass="7728">MKALLITGVALIVMGAAVLGYDHYSYTTTENILQIGPITATAERTHTVSIPPLVGWLLIGGGACVIAYAVLSKK</sequence>
<dbReference type="OrthoDB" id="9181368at2"/>
<protein>
    <recommendedName>
        <fullName evidence="4">DUF3185 domain-containing protein</fullName>
    </recommendedName>
</protein>
<evidence type="ECO:0000256" key="1">
    <source>
        <dbReference type="SAM" id="Phobius"/>
    </source>
</evidence>
<dbReference type="Proteomes" id="UP000186819">
    <property type="component" value="Unassembled WGS sequence"/>
</dbReference>
<keyword evidence="1" id="KW-0812">Transmembrane</keyword>